<comment type="caution">
    <text evidence="6">The sequence shown here is derived from an EMBL/GenBank/DDBJ whole genome shotgun (WGS) entry which is preliminary data.</text>
</comment>
<evidence type="ECO:0000313" key="6">
    <source>
        <dbReference type="EMBL" id="MBF6298534.1"/>
    </source>
</evidence>
<feature type="DNA-binding region" description="H-T-H motif" evidence="4">
    <location>
        <begin position="37"/>
        <end position="56"/>
    </location>
</feature>
<accession>A0ABS0CPJ9</accession>
<keyword evidence="3" id="KW-0804">Transcription</keyword>
<dbReference type="RefSeq" id="WP_195129838.1">
    <property type="nucleotide sequence ID" value="NZ_JADLQX010000008.1"/>
</dbReference>
<evidence type="ECO:0000259" key="5">
    <source>
        <dbReference type="PROSITE" id="PS50977"/>
    </source>
</evidence>
<evidence type="ECO:0000256" key="4">
    <source>
        <dbReference type="PROSITE-ProRule" id="PRU00335"/>
    </source>
</evidence>
<organism evidence="6 7">
    <name type="scientific">Nocardia amamiensis</name>
    <dbReference type="NCBI Taxonomy" id="404578"/>
    <lineage>
        <taxon>Bacteria</taxon>
        <taxon>Bacillati</taxon>
        <taxon>Actinomycetota</taxon>
        <taxon>Actinomycetes</taxon>
        <taxon>Mycobacteriales</taxon>
        <taxon>Nocardiaceae</taxon>
        <taxon>Nocardia</taxon>
    </lineage>
</organism>
<dbReference type="SUPFAM" id="SSF46689">
    <property type="entry name" value="Homeodomain-like"/>
    <property type="match status" value="1"/>
</dbReference>
<dbReference type="InterPro" id="IPR001647">
    <property type="entry name" value="HTH_TetR"/>
</dbReference>
<keyword evidence="7" id="KW-1185">Reference proteome</keyword>
<feature type="domain" description="HTH tetR-type" evidence="5">
    <location>
        <begin position="14"/>
        <end position="74"/>
    </location>
</feature>
<dbReference type="InterPro" id="IPR036271">
    <property type="entry name" value="Tet_transcr_reg_TetR-rel_C_sf"/>
</dbReference>
<dbReference type="PANTHER" id="PTHR30055">
    <property type="entry name" value="HTH-TYPE TRANSCRIPTIONAL REGULATOR RUTR"/>
    <property type="match status" value="1"/>
</dbReference>
<dbReference type="PRINTS" id="PR00455">
    <property type="entry name" value="HTHTETR"/>
</dbReference>
<dbReference type="SUPFAM" id="SSF48498">
    <property type="entry name" value="Tetracyclin repressor-like, C-terminal domain"/>
    <property type="match status" value="1"/>
</dbReference>
<dbReference type="Gene3D" id="1.10.357.10">
    <property type="entry name" value="Tetracycline Repressor, domain 2"/>
    <property type="match status" value="1"/>
</dbReference>
<dbReference type="InterPro" id="IPR009057">
    <property type="entry name" value="Homeodomain-like_sf"/>
</dbReference>
<keyword evidence="1" id="KW-0805">Transcription regulation</keyword>
<protein>
    <submittedName>
        <fullName evidence="6">TetR/AcrR family transcriptional regulator</fullName>
    </submittedName>
</protein>
<evidence type="ECO:0000313" key="7">
    <source>
        <dbReference type="Proteomes" id="UP000702209"/>
    </source>
</evidence>
<dbReference type="EMBL" id="JADLQX010000008">
    <property type="protein sequence ID" value="MBF6298534.1"/>
    <property type="molecule type" value="Genomic_DNA"/>
</dbReference>
<evidence type="ECO:0000256" key="3">
    <source>
        <dbReference type="ARBA" id="ARBA00023163"/>
    </source>
</evidence>
<sequence>MSSPETTSTTARGEQTRRSILDVATRRFADQGFRNTSVAAVARELGLAPSAVYFHFADKEALFVAAFDRDVAQLFDEALTQQGPMDAAYWQETVRRFVTRLAAYPLVHRVLAGREPGLLARLVGGPVPPRIRQALETSLRAGQQAGDIAEDLDPVDTAMALEAIFTAVIITVVQVGGSGTSERIDAVGRLVRTAITAKRSS</sequence>
<dbReference type="PROSITE" id="PS50977">
    <property type="entry name" value="HTH_TETR_2"/>
    <property type="match status" value="1"/>
</dbReference>
<keyword evidence="2 4" id="KW-0238">DNA-binding</keyword>
<dbReference type="Proteomes" id="UP000702209">
    <property type="component" value="Unassembled WGS sequence"/>
</dbReference>
<proteinExistence type="predicted"/>
<evidence type="ECO:0000256" key="1">
    <source>
        <dbReference type="ARBA" id="ARBA00023015"/>
    </source>
</evidence>
<name>A0ABS0CPJ9_9NOCA</name>
<dbReference type="Pfam" id="PF00440">
    <property type="entry name" value="TetR_N"/>
    <property type="match status" value="1"/>
</dbReference>
<evidence type="ECO:0000256" key="2">
    <source>
        <dbReference type="ARBA" id="ARBA00023125"/>
    </source>
</evidence>
<gene>
    <name evidence="6" type="ORF">IU459_13420</name>
</gene>
<dbReference type="InterPro" id="IPR050109">
    <property type="entry name" value="HTH-type_TetR-like_transc_reg"/>
</dbReference>
<reference evidence="6 7" key="1">
    <citation type="submission" date="2020-10" db="EMBL/GenBank/DDBJ databases">
        <title>Identification of Nocardia species via Next-generation sequencing and recognition of intraspecies genetic diversity.</title>
        <authorList>
            <person name="Li P."/>
            <person name="Li P."/>
            <person name="Lu B."/>
        </authorList>
    </citation>
    <scope>NUCLEOTIDE SEQUENCE [LARGE SCALE GENOMIC DNA]</scope>
    <source>
        <strain evidence="6 7">BJ06-0157</strain>
    </source>
</reference>
<dbReference type="PANTHER" id="PTHR30055:SF234">
    <property type="entry name" value="HTH-TYPE TRANSCRIPTIONAL REGULATOR BETI"/>
    <property type="match status" value="1"/>
</dbReference>